<evidence type="ECO:0000313" key="2">
    <source>
        <dbReference type="Proteomes" id="UP000324222"/>
    </source>
</evidence>
<dbReference type="Proteomes" id="UP000324222">
    <property type="component" value="Unassembled WGS sequence"/>
</dbReference>
<gene>
    <name evidence="1" type="ORF">E2C01_051050</name>
</gene>
<accession>A0A5B7GJ60</accession>
<protein>
    <submittedName>
        <fullName evidence="1">Uncharacterized protein</fullName>
    </submittedName>
</protein>
<evidence type="ECO:0000313" key="1">
    <source>
        <dbReference type="EMBL" id="MPC57078.1"/>
    </source>
</evidence>
<organism evidence="1 2">
    <name type="scientific">Portunus trituberculatus</name>
    <name type="common">Swimming crab</name>
    <name type="synonym">Neptunus trituberculatus</name>
    <dbReference type="NCBI Taxonomy" id="210409"/>
    <lineage>
        <taxon>Eukaryota</taxon>
        <taxon>Metazoa</taxon>
        <taxon>Ecdysozoa</taxon>
        <taxon>Arthropoda</taxon>
        <taxon>Crustacea</taxon>
        <taxon>Multicrustacea</taxon>
        <taxon>Malacostraca</taxon>
        <taxon>Eumalacostraca</taxon>
        <taxon>Eucarida</taxon>
        <taxon>Decapoda</taxon>
        <taxon>Pleocyemata</taxon>
        <taxon>Brachyura</taxon>
        <taxon>Eubrachyura</taxon>
        <taxon>Portunoidea</taxon>
        <taxon>Portunidae</taxon>
        <taxon>Portuninae</taxon>
        <taxon>Portunus</taxon>
    </lineage>
</organism>
<name>A0A5B7GJ60_PORTR</name>
<comment type="caution">
    <text evidence="1">The sequence shown here is derived from an EMBL/GenBank/DDBJ whole genome shotgun (WGS) entry which is preliminary data.</text>
</comment>
<dbReference type="AlphaFoldDB" id="A0A5B7GJ60"/>
<reference evidence="1 2" key="1">
    <citation type="submission" date="2019-05" db="EMBL/GenBank/DDBJ databases">
        <title>Another draft genome of Portunus trituberculatus and its Hox gene families provides insights of decapod evolution.</title>
        <authorList>
            <person name="Jeong J.-H."/>
            <person name="Song I."/>
            <person name="Kim S."/>
            <person name="Choi T."/>
            <person name="Kim D."/>
            <person name="Ryu S."/>
            <person name="Kim W."/>
        </authorList>
    </citation>
    <scope>NUCLEOTIDE SEQUENCE [LARGE SCALE GENOMIC DNA]</scope>
    <source>
        <tissue evidence="1">Muscle</tissue>
    </source>
</reference>
<keyword evidence="2" id="KW-1185">Reference proteome</keyword>
<sequence>MSSTEQLIVSYSSQRVLYDTISNPDYMRGTYKDDYYGLTLHAFYNQKMIRFSVAMMNTTAQDDRLLLNVRTTSMLPCAVLPCPTLCLLCSALPYVALHDRACTQSLYQLCYNFHKEESVVVWSK</sequence>
<dbReference type="EMBL" id="VSRR010014491">
    <property type="protein sequence ID" value="MPC57078.1"/>
    <property type="molecule type" value="Genomic_DNA"/>
</dbReference>
<proteinExistence type="predicted"/>